<comment type="similarity">
    <text evidence="1">Belongs to the VTI1 family.</text>
</comment>
<protein>
    <submittedName>
        <fullName evidence="13">t-SNARE coiled-coil homology domain-containing protein</fullName>
    </submittedName>
</protein>
<dbReference type="GO" id="GO:0005789">
    <property type="term" value="C:endoplasmic reticulum membrane"/>
    <property type="evidence" value="ECO:0007669"/>
    <property type="project" value="TreeGrafter"/>
</dbReference>
<feature type="coiled-coil region" evidence="9">
    <location>
        <begin position="42"/>
        <end position="180"/>
    </location>
</feature>
<dbReference type="Gene3D" id="1.20.5.110">
    <property type="match status" value="1"/>
</dbReference>
<feature type="domain" description="T-SNARE coiled-coil homology" evidence="11">
    <location>
        <begin position="124"/>
        <end position="191"/>
    </location>
</feature>
<dbReference type="GO" id="GO:0031201">
    <property type="term" value="C:SNARE complex"/>
    <property type="evidence" value="ECO:0007669"/>
    <property type="project" value="TreeGrafter"/>
</dbReference>
<dbReference type="GO" id="GO:0012507">
    <property type="term" value="C:ER to Golgi transport vesicle membrane"/>
    <property type="evidence" value="ECO:0007669"/>
    <property type="project" value="TreeGrafter"/>
</dbReference>
<dbReference type="GO" id="GO:0048280">
    <property type="term" value="P:vesicle fusion with Golgi apparatus"/>
    <property type="evidence" value="ECO:0007669"/>
    <property type="project" value="TreeGrafter"/>
</dbReference>
<dbReference type="InterPro" id="IPR007705">
    <property type="entry name" value="Vesicle_trsprt_v-SNARE_N"/>
</dbReference>
<dbReference type="GO" id="GO:0006886">
    <property type="term" value="P:intracellular protein transport"/>
    <property type="evidence" value="ECO:0007669"/>
    <property type="project" value="InterPro"/>
</dbReference>
<dbReference type="SUPFAM" id="SSF47661">
    <property type="entry name" value="t-snare proteins"/>
    <property type="match status" value="1"/>
</dbReference>
<dbReference type="GO" id="GO:0005829">
    <property type="term" value="C:cytosol"/>
    <property type="evidence" value="ECO:0007669"/>
    <property type="project" value="GOC"/>
</dbReference>
<dbReference type="CDD" id="cd15891">
    <property type="entry name" value="SNARE_Vti1a"/>
    <property type="match status" value="1"/>
</dbReference>
<reference evidence="13" key="1">
    <citation type="submission" date="2017-02" db="UniProtKB">
        <authorList>
            <consortium name="WormBaseParasite"/>
        </authorList>
    </citation>
    <scope>IDENTIFICATION</scope>
</reference>
<evidence type="ECO:0000313" key="13">
    <source>
        <dbReference type="WBParaSite" id="EEL_0000777501-mRNA-1"/>
    </source>
</evidence>
<keyword evidence="3 10" id="KW-0812">Transmembrane</keyword>
<comment type="subcellular location">
    <subcellularLocation>
        <location evidence="8">Endomembrane system</location>
        <topology evidence="8">Single-pass type IV membrane protein</topology>
    </subcellularLocation>
</comment>
<name>A0A0R3RZL4_9BILA</name>
<dbReference type="PANTHER" id="PTHR21230">
    <property type="entry name" value="VESICLE TRANSPORT V-SNARE PROTEIN VTI1-RELATED"/>
    <property type="match status" value="1"/>
</dbReference>
<keyword evidence="12" id="KW-1185">Reference proteome</keyword>
<evidence type="ECO:0000313" key="12">
    <source>
        <dbReference type="Proteomes" id="UP000050640"/>
    </source>
</evidence>
<keyword evidence="5 10" id="KW-1133">Transmembrane helix</keyword>
<sequence>MMAANIVLLSDFEQQYSVQTAEITARIGRLRDLDKNGRVEGIHQVQRLLVDVENLLEQMELTVRELNPSSAERSKYELRVRSYRNDKKQLDAELNKAVQRLKDNTDRDELMTYDNQISVNQEDQLIENTERLERTSRRLQDTYRMVIETDQIGTEVLNDLSSQRETIMRARERLRQADRDLNRSHKMLSMMIRRIIQNRLLLLIVAVFLLFSLLFIIYKSL</sequence>
<evidence type="ECO:0000256" key="3">
    <source>
        <dbReference type="ARBA" id="ARBA00022692"/>
    </source>
</evidence>
<dbReference type="PIRSF" id="PIRSF028865">
    <property type="entry name" value="Membrin-2"/>
    <property type="match status" value="1"/>
</dbReference>
<dbReference type="InterPro" id="IPR010989">
    <property type="entry name" value="SNARE"/>
</dbReference>
<dbReference type="GO" id="GO:0016236">
    <property type="term" value="P:macroautophagy"/>
    <property type="evidence" value="ECO:0007669"/>
    <property type="project" value="TreeGrafter"/>
</dbReference>
<organism evidence="12 13">
    <name type="scientific">Elaeophora elaphi</name>
    <dbReference type="NCBI Taxonomy" id="1147741"/>
    <lineage>
        <taxon>Eukaryota</taxon>
        <taxon>Metazoa</taxon>
        <taxon>Ecdysozoa</taxon>
        <taxon>Nematoda</taxon>
        <taxon>Chromadorea</taxon>
        <taxon>Rhabditida</taxon>
        <taxon>Spirurina</taxon>
        <taxon>Spiruromorpha</taxon>
        <taxon>Filarioidea</taxon>
        <taxon>Onchocercidae</taxon>
        <taxon>Elaeophora</taxon>
    </lineage>
</organism>
<dbReference type="STRING" id="1147741.A0A0R3RZL4"/>
<evidence type="ECO:0000259" key="11">
    <source>
        <dbReference type="SMART" id="SM00397"/>
    </source>
</evidence>
<feature type="transmembrane region" description="Helical" evidence="10">
    <location>
        <begin position="200"/>
        <end position="218"/>
    </location>
</feature>
<dbReference type="InterPro" id="IPR000727">
    <property type="entry name" value="T_SNARE_dom"/>
</dbReference>
<evidence type="ECO:0000256" key="8">
    <source>
        <dbReference type="ARBA" id="ARBA00046280"/>
    </source>
</evidence>
<evidence type="ECO:0000256" key="1">
    <source>
        <dbReference type="ARBA" id="ARBA00006108"/>
    </source>
</evidence>
<dbReference type="Pfam" id="PF12352">
    <property type="entry name" value="V-SNARE_C"/>
    <property type="match status" value="1"/>
</dbReference>
<keyword evidence="2" id="KW-0813">Transport</keyword>
<dbReference type="GO" id="GO:0042147">
    <property type="term" value="P:retrograde transport, endosome to Golgi"/>
    <property type="evidence" value="ECO:0007669"/>
    <property type="project" value="TreeGrafter"/>
</dbReference>
<evidence type="ECO:0000256" key="10">
    <source>
        <dbReference type="SAM" id="Phobius"/>
    </source>
</evidence>
<evidence type="ECO:0000256" key="6">
    <source>
        <dbReference type="ARBA" id="ARBA00023054"/>
    </source>
</evidence>
<dbReference type="InterPro" id="IPR038407">
    <property type="entry name" value="v-SNARE_N_sf"/>
</dbReference>
<dbReference type="GO" id="GO:0006891">
    <property type="term" value="P:intra-Golgi vesicle-mediated transport"/>
    <property type="evidence" value="ECO:0007669"/>
    <property type="project" value="TreeGrafter"/>
</dbReference>
<accession>A0A0R3RZL4</accession>
<keyword evidence="7 10" id="KW-0472">Membrane</keyword>
<dbReference type="GO" id="GO:0005794">
    <property type="term" value="C:Golgi apparatus"/>
    <property type="evidence" value="ECO:0007669"/>
    <property type="project" value="InterPro"/>
</dbReference>
<evidence type="ECO:0000256" key="4">
    <source>
        <dbReference type="ARBA" id="ARBA00022927"/>
    </source>
</evidence>
<dbReference type="Pfam" id="PF05008">
    <property type="entry name" value="V-SNARE"/>
    <property type="match status" value="1"/>
</dbReference>
<dbReference type="GO" id="GO:0031902">
    <property type="term" value="C:late endosome membrane"/>
    <property type="evidence" value="ECO:0007669"/>
    <property type="project" value="TreeGrafter"/>
</dbReference>
<dbReference type="GO" id="GO:0006896">
    <property type="term" value="P:Golgi to vacuole transport"/>
    <property type="evidence" value="ECO:0007669"/>
    <property type="project" value="TreeGrafter"/>
</dbReference>
<evidence type="ECO:0000256" key="2">
    <source>
        <dbReference type="ARBA" id="ARBA00022448"/>
    </source>
</evidence>
<dbReference type="Gene3D" id="1.20.58.400">
    <property type="entry name" value="t-snare proteins"/>
    <property type="match status" value="1"/>
</dbReference>
<keyword evidence="4" id="KW-0653">Protein transport</keyword>
<dbReference type="GO" id="GO:0005484">
    <property type="term" value="F:SNAP receptor activity"/>
    <property type="evidence" value="ECO:0007669"/>
    <property type="project" value="InterPro"/>
</dbReference>
<dbReference type="FunFam" id="1.20.5.110:FF:000078">
    <property type="entry name" value="Vesicle transport through interaction with t-SNAREs 1A"/>
    <property type="match status" value="1"/>
</dbReference>
<dbReference type="AlphaFoldDB" id="A0A0R3RZL4"/>
<dbReference type="SMART" id="SM00397">
    <property type="entry name" value="t_SNARE"/>
    <property type="match status" value="1"/>
</dbReference>
<dbReference type="InterPro" id="IPR027027">
    <property type="entry name" value="GOSR2/Membrin/Bos1"/>
</dbReference>
<evidence type="ECO:0000256" key="5">
    <source>
        <dbReference type="ARBA" id="ARBA00022989"/>
    </source>
</evidence>
<evidence type="ECO:0000256" key="9">
    <source>
        <dbReference type="SAM" id="Coils"/>
    </source>
</evidence>
<proteinExistence type="inferred from homology"/>
<dbReference type="WBParaSite" id="EEL_0000777501-mRNA-1">
    <property type="protein sequence ID" value="EEL_0000777501-mRNA-1"/>
    <property type="gene ID" value="EEL_0000777501"/>
</dbReference>
<dbReference type="PANTHER" id="PTHR21230:SF26">
    <property type="entry name" value="VESICLE TRANSPORT THROUGH INTERACTION WITH T-SNARES HOMOLOG 1A"/>
    <property type="match status" value="1"/>
</dbReference>
<dbReference type="SUPFAM" id="SSF58038">
    <property type="entry name" value="SNARE fusion complex"/>
    <property type="match status" value="1"/>
</dbReference>
<dbReference type="Proteomes" id="UP000050640">
    <property type="component" value="Unplaced"/>
</dbReference>
<dbReference type="GO" id="GO:0000149">
    <property type="term" value="F:SNARE binding"/>
    <property type="evidence" value="ECO:0007669"/>
    <property type="project" value="TreeGrafter"/>
</dbReference>
<keyword evidence="6 9" id="KW-0175">Coiled coil</keyword>
<evidence type="ECO:0000256" key="7">
    <source>
        <dbReference type="ARBA" id="ARBA00023136"/>
    </source>
</evidence>